<reference evidence="1" key="1">
    <citation type="journal article" date="2014" name="Int. J. Syst. Evol. Microbiol.">
        <title>Complete genome sequence of Corynebacterium casei LMG S-19264T (=DSM 44701T), isolated from a smear-ripened cheese.</title>
        <authorList>
            <consortium name="US DOE Joint Genome Institute (JGI-PGF)"/>
            <person name="Walter F."/>
            <person name="Albersmeier A."/>
            <person name="Kalinowski J."/>
            <person name="Ruckert C."/>
        </authorList>
    </citation>
    <scope>NUCLEOTIDE SEQUENCE</scope>
    <source>
        <strain evidence="1">CGMCC 1.15085</strain>
    </source>
</reference>
<dbReference type="EMBL" id="BMHI01000001">
    <property type="protein sequence ID" value="GGB19389.1"/>
    <property type="molecule type" value="Genomic_DNA"/>
</dbReference>
<name>A0A916WQ72_9MICO</name>
<gene>
    <name evidence="1" type="ORF">GCM10011492_06540</name>
</gene>
<dbReference type="RefSeq" id="WP_188835496.1">
    <property type="nucleotide sequence ID" value="NZ_BMHI01000001.1"/>
</dbReference>
<dbReference type="AlphaFoldDB" id="A0A916WQ72"/>
<comment type="caution">
    <text evidence="1">The sequence shown here is derived from an EMBL/GenBank/DDBJ whole genome shotgun (WGS) entry which is preliminary data.</text>
</comment>
<evidence type="ECO:0000313" key="1">
    <source>
        <dbReference type="EMBL" id="GGB19389.1"/>
    </source>
</evidence>
<keyword evidence="2" id="KW-1185">Reference proteome</keyword>
<accession>A0A916WQ72</accession>
<sequence>MSKSIERGEARARAMMTDLLRPGEQIVLETRAFTGFGNRAAARPLLLALTDQRLLACETVNPRWASGYGWGRIRDLQIRRKWWYVDVSFRVELGRGEGRSNFDHIYSIRKKGAEPFLDALRSRWTARHPGRET</sequence>
<dbReference type="Proteomes" id="UP000636793">
    <property type="component" value="Unassembled WGS sequence"/>
</dbReference>
<reference evidence="1" key="2">
    <citation type="submission" date="2020-09" db="EMBL/GenBank/DDBJ databases">
        <authorList>
            <person name="Sun Q."/>
            <person name="Zhou Y."/>
        </authorList>
    </citation>
    <scope>NUCLEOTIDE SEQUENCE</scope>
    <source>
        <strain evidence="1">CGMCC 1.15085</strain>
    </source>
</reference>
<proteinExistence type="predicted"/>
<organism evidence="1 2">
    <name type="scientific">Flexivirga endophytica</name>
    <dbReference type="NCBI Taxonomy" id="1849103"/>
    <lineage>
        <taxon>Bacteria</taxon>
        <taxon>Bacillati</taxon>
        <taxon>Actinomycetota</taxon>
        <taxon>Actinomycetes</taxon>
        <taxon>Micrococcales</taxon>
        <taxon>Dermacoccaceae</taxon>
        <taxon>Flexivirga</taxon>
    </lineage>
</organism>
<protein>
    <submittedName>
        <fullName evidence="1">Uncharacterized protein</fullName>
    </submittedName>
</protein>
<evidence type="ECO:0000313" key="2">
    <source>
        <dbReference type="Proteomes" id="UP000636793"/>
    </source>
</evidence>